<dbReference type="FunCoup" id="F0ZJ58">
    <property type="interactions" value="1"/>
</dbReference>
<evidence type="ECO:0000256" key="10">
    <source>
        <dbReference type="ARBA" id="ARBA00022679"/>
    </source>
</evidence>
<dbReference type="InParanoid" id="F0ZJ58"/>
<gene>
    <name evidence="22" type="ORF">DICPUDRAFT_54842</name>
</gene>
<evidence type="ECO:0000256" key="6">
    <source>
        <dbReference type="ARBA" id="ARBA00012252"/>
    </source>
</evidence>
<dbReference type="InterPro" id="IPR013802">
    <property type="entry name" value="Formiminotransferase_C"/>
</dbReference>
<dbReference type="AlphaFoldDB" id="F0ZJ58"/>
<dbReference type="Proteomes" id="UP000001064">
    <property type="component" value="Unassembled WGS sequence"/>
</dbReference>
<dbReference type="KEGG" id="dpp:DICPUDRAFT_54842"/>
<dbReference type="SMART" id="SM01221">
    <property type="entry name" value="FTCD"/>
    <property type="match status" value="1"/>
</dbReference>
<dbReference type="eggNOG" id="ENOG502QQBY">
    <property type="taxonomic scope" value="Eukaryota"/>
</dbReference>
<evidence type="ECO:0000313" key="23">
    <source>
        <dbReference type="Proteomes" id="UP000001064"/>
    </source>
</evidence>
<dbReference type="SMART" id="SM01222">
    <property type="entry name" value="FTCD_N"/>
    <property type="match status" value="1"/>
</dbReference>
<dbReference type="InterPro" id="IPR007044">
    <property type="entry name" value="Cyclodeamin/CycHdrlase"/>
</dbReference>
<dbReference type="PANTHER" id="PTHR12234:SF0">
    <property type="entry name" value="FORMIMIDOYLTRANSFERASE-CYCLODEAMINASE"/>
    <property type="match status" value="1"/>
</dbReference>
<dbReference type="EC" id="2.1.2.5" evidence="6"/>
<dbReference type="GO" id="GO:0030412">
    <property type="term" value="F:formimidoyltetrahydrofolate cyclodeaminase activity"/>
    <property type="evidence" value="ECO:0007669"/>
    <property type="project" value="UniProtKB-EC"/>
</dbReference>
<dbReference type="InterPro" id="IPR036178">
    <property type="entry name" value="Formintransfe-cycloase-like_sf"/>
</dbReference>
<dbReference type="VEuPathDB" id="AmoebaDB:DICPUDRAFT_54842"/>
<accession>F0ZJ58</accession>
<dbReference type="GeneID" id="10500342"/>
<comment type="subunit">
    <text evidence="18">Homooctamer, including four polyglutamate binding sites. The subunits are arranged as a tetramer of dimers, and form a planar ring-shaped structure.</text>
</comment>
<comment type="similarity">
    <text evidence="5">In the C-terminal section; belongs to the cyclodeaminase/cyclohydrolase family.</text>
</comment>
<dbReference type="RefSeq" id="XP_003287457.1">
    <property type="nucleotide sequence ID" value="XM_003287409.1"/>
</dbReference>
<dbReference type="GO" id="GO:0030409">
    <property type="term" value="F:glutamate formimidoyltransferase activity"/>
    <property type="evidence" value="ECO:0007669"/>
    <property type="project" value="UniProtKB-EC"/>
</dbReference>
<dbReference type="EMBL" id="GL871040">
    <property type="protein sequence ID" value="EGC36019.1"/>
    <property type="molecule type" value="Genomic_DNA"/>
</dbReference>
<dbReference type="SUPFAM" id="SSF55116">
    <property type="entry name" value="Formiminotransferase domain of formiminotransferase-cyclodeaminase"/>
    <property type="match status" value="2"/>
</dbReference>
<feature type="domain" description="Formiminotransferase C-terminal subdomain" evidence="20">
    <location>
        <begin position="183"/>
        <end position="327"/>
    </location>
</feature>
<dbReference type="OrthoDB" id="48036at2759"/>
<dbReference type="SUPFAM" id="SSF101262">
    <property type="entry name" value="Methenyltetrahydrofolate cyclohydrolase-like"/>
    <property type="match status" value="1"/>
</dbReference>
<evidence type="ECO:0000256" key="15">
    <source>
        <dbReference type="ARBA" id="ARBA00023239"/>
    </source>
</evidence>
<dbReference type="NCBIfam" id="TIGR02024">
    <property type="entry name" value="FtcD"/>
    <property type="match status" value="1"/>
</dbReference>
<keyword evidence="15" id="KW-0456">Lyase</keyword>
<proteinExistence type="inferred from homology"/>
<keyword evidence="16" id="KW-0511">Multifunctional enzyme</keyword>
<dbReference type="PANTHER" id="PTHR12234">
    <property type="entry name" value="FORMIMINOTRANSFERASE-CYCLODEAMINASE"/>
    <property type="match status" value="1"/>
</dbReference>
<dbReference type="FunFam" id="1.20.120.680:FF:000001">
    <property type="entry name" value="Formimidoyltransferase cyclodeaminase"/>
    <property type="match status" value="1"/>
</dbReference>
<evidence type="ECO:0000256" key="2">
    <source>
        <dbReference type="ARBA" id="ARBA00004555"/>
    </source>
</evidence>
<keyword evidence="10" id="KW-0808">Transferase</keyword>
<evidence type="ECO:0000259" key="21">
    <source>
        <dbReference type="SMART" id="SM01222"/>
    </source>
</evidence>
<keyword evidence="12" id="KW-0290">Folate-binding</keyword>
<dbReference type="InterPro" id="IPR037070">
    <property type="entry name" value="Formiminotransferase_C_sf"/>
</dbReference>
<reference evidence="23" key="1">
    <citation type="journal article" date="2011" name="Genome Biol.">
        <title>Comparative genomics of the social amoebae Dictyostelium discoideum and Dictyostelium purpureum.</title>
        <authorList>
            <consortium name="US DOE Joint Genome Institute (JGI-PGF)"/>
            <person name="Sucgang R."/>
            <person name="Kuo A."/>
            <person name="Tian X."/>
            <person name="Salerno W."/>
            <person name="Parikh A."/>
            <person name="Feasley C.L."/>
            <person name="Dalin E."/>
            <person name="Tu H."/>
            <person name="Huang E."/>
            <person name="Barry K."/>
            <person name="Lindquist E."/>
            <person name="Shapiro H."/>
            <person name="Bruce D."/>
            <person name="Schmutz J."/>
            <person name="Salamov A."/>
            <person name="Fey P."/>
            <person name="Gaudet P."/>
            <person name="Anjard C."/>
            <person name="Babu M.M."/>
            <person name="Basu S."/>
            <person name="Bushmanova Y."/>
            <person name="van der Wel H."/>
            <person name="Katoh-Kurasawa M."/>
            <person name="Dinh C."/>
            <person name="Coutinho P.M."/>
            <person name="Saito T."/>
            <person name="Elias M."/>
            <person name="Schaap P."/>
            <person name="Kay R.R."/>
            <person name="Henrissat B."/>
            <person name="Eichinger L."/>
            <person name="Rivero F."/>
            <person name="Putnam N.H."/>
            <person name="West C.M."/>
            <person name="Loomis W.F."/>
            <person name="Chisholm R.L."/>
            <person name="Shaulsky G."/>
            <person name="Strassmann J.E."/>
            <person name="Queller D.C."/>
            <person name="Kuspa A."/>
            <person name="Grigoriev I.V."/>
        </authorList>
    </citation>
    <scope>NUCLEOTIDE SEQUENCE [LARGE SCALE GENOMIC DNA]</scope>
    <source>
        <strain evidence="23">QSDP1</strain>
    </source>
</reference>
<dbReference type="FunFam" id="3.30.990.10:FF:000001">
    <property type="entry name" value="Formimidoyltransferase cyclodeaminase"/>
    <property type="match status" value="1"/>
</dbReference>
<keyword evidence="23" id="KW-1185">Reference proteome</keyword>
<keyword evidence="11" id="KW-0369">Histidine metabolism</keyword>
<dbReference type="InterPro" id="IPR022384">
    <property type="entry name" value="FormiminoTrfase_cat_dom_sf"/>
</dbReference>
<keyword evidence="13" id="KW-0333">Golgi apparatus</keyword>
<dbReference type="EC" id="4.3.1.4" evidence="7"/>
<organism evidence="22 23">
    <name type="scientific">Dictyostelium purpureum</name>
    <name type="common">Slime mold</name>
    <dbReference type="NCBI Taxonomy" id="5786"/>
    <lineage>
        <taxon>Eukaryota</taxon>
        <taxon>Amoebozoa</taxon>
        <taxon>Evosea</taxon>
        <taxon>Eumycetozoa</taxon>
        <taxon>Dictyostelia</taxon>
        <taxon>Dictyosteliales</taxon>
        <taxon>Dictyosteliaceae</taxon>
        <taxon>Dictyostelium</taxon>
    </lineage>
</organism>
<evidence type="ECO:0000256" key="14">
    <source>
        <dbReference type="ARBA" id="ARBA00023212"/>
    </source>
</evidence>
<dbReference type="Pfam" id="PF07837">
    <property type="entry name" value="FTCD_N"/>
    <property type="match status" value="1"/>
</dbReference>
<dbReference type="Gene3D" id="3.30.990.10">
    <property type="entry name" value="Formiminotransferase, N-terminal subdomain"/>
    <property type="match status" value="1"/>
</dbReference>
<evidence type="ECO:0000256" key="12">
    <source>
        <dbReference type="ARBA" id="ARBA00022954"/>
    </source>
</evidence>
<dbReference type="GO" id="GO:0005542">
    <property type="term" value="F:folic acid binding"/>
    <property type="evidence" value="ECO:0007669"/>
    <property type="project" value="UniProtKB-KW"/>
</dbReference>
<dbReference type="InterPro" id="IPR037064">
    <property type="entry name" value="Formiminotransferase_N_sf"/>
</dbReference>
<dbReference type="GO" id="GO:0019557">
    <property type="term" value="P:L-histidine catabolic process to glutamate and formate"/>
    <property type="evidence" value="ECO:0007669"/>
    <property type="project" value="UniProtKB-UniPathway"/>
</dbReference>
<comment type="function">
    <text evidence="17">Folate-dependent enzyme, that displays both transferase and deaminase activity. Serves to channel one-carbon units from formiminoglutamate to the folate pool.</text>
</comment>
<keyword evidence="9" id="KW-0963">Cytoplasm</keyword>
<dbReference type="STRING" id="5786.F0ZJ58"/>
<feature type="domain" description="Formiminotransferase N-terminal subdomain" evidence="21">
    <location>
        <begin position="5"/>
        <end position="182"/>
    </location>
</feature>
<dbReference type="InterPro" id="IPR004227">
    <property type="entry name" value="Formiminotransferase_cat"/>
</dbReference>
<evidence type="ECO:0000256" key="5">
    <source>
        <dbReference type="ARBA" id="ARBA00010825"/>
    </source>
</evidence>
<protein>
    <recommendedName>
        <fullName evidence="8">Formimidoyltransferase-cyclodeaminase</fullName>
        <ecNumber evidence="6">2.1.2.5</ecNumber>
        <ecNumber evidence="7">4.3.1.4</ecNumber>
    </recommendedName>
    <alternativeName>
        <fullName evidence="19">Formiminotransferase-cyclodeaminase</fullName>
    </alternativeName>
</protein>
<dbReference type="GO" id="GO:0019556">
    <property type="term" value="P:L-histidine catabolic process to glutamate and formamide"/>
    <property type="evidence" value="ECO:0007669"/>
    <property type="project" value="UniProtKB-UniPathway"/>
</dbReference>
<dbReference type="Pfam" id="PF04961">
    <property type="entry name" value="FTCD_C"/>
    <property type="match status" value="1"/>
</dbReference>
<dbReference type="Pfam" id="PF02971">
    <property type="entry name" value="FTCD"/>
    <property type="match status" value="1"/>
</dbReference>
<dbReference type="UniPathway" id="UPA00379">
    <property type="reaction ID" value="UER00555"/>
</dbReference>
<evidence type="ECO:0000256" key="18">
    <source>
        <dbReference type="ARBA" id="ARBA00025915"/>
    </source>
</evidence>
<evidence type="ECO:0000256" key="11">
    <source>
        <dbReference type="ARBA" id="ARBA00022808"/>
    </source>
</evidence>
<comment type="subcellular location">
    <subcellularLocation>
        <location evidence="1">Cytoplasm</location>
        <location evidence="1">Cytoskeleton</location>
        <location evidence="1">Microtubule organizing center</location>
        <location evidence="1">Centrosome</location>
        <location evidence="1">Centriole</location>
    </subcellularLocation>
    <subcellularLocation>
        <location evidence="2">Golgi apparatus</location>
    </subcellularLocation>
</comment>
<evidence type="ECO:0000259" key="20">
    <source>
        <dbReference type="SMART" id="SM01221"/>
    </source>
</evidence>
<evidence type="ECO:0000256" key="7">
    <source>
        <dbReference type="ARBA" id="ARBA00012998"/>
    </source>
</evidence>
<dbReference type="Gene3D" id="3.30.70.670">
    <property type="entry name" value="Formiminotransferase, C-terminal subdomain"/>
    <property type="match status" value="1"/>
</dbReference>
<evidence type="ECO:0000256" key="3">
    <source>
        <dbReference type="ARBA" id="ARBA00005082"/>
    </source>
</evidence>
<evidence type="ECO:0000256" key="13">
    <source>
        <dbReference type="ARBA" id="ARBA00023034"/>
    </source>
</evidence>
<dbReference type="OMA" id="TYGKRQW"/>
<dbReference type="GO" id="GO:0005814">
    <property type="term" value="C:centriole"/>
    <property type="evidence" value="ECO:0007669"/>
    <property type="project" value="UniProtKB-SubCell"/>
</dbReference>
<comment type="similarity">
    <text evidence="4">In the N-terminal section; belongs to the formiminotransferase family.</text>
</comment>
<evidence type="ECO:0000256" key="8">
    <source>
        <dbReference type="ARBA" id="ARBA00017787"/>
    </source>
</evidence>
<evidence type="ECO:0000256" key="17">
    <source>
        <dbReference type="ARBA" id="ARBA00025506"/>
    </source>
</evidence>
<dbReference type="InterPro" id="IPR051623">
    <property type="entry name" value="FTCD"/>
</dbReference>
<evidence type="ECO:0000256" key="4">
    <source>
        <dbReference type="ARBA" id="ARBA00008297"/>
    </source>
</evidence>
<name>F0ZJ58_DICPU</name>
<evidence type="ECO:0000256" key="16">
    <source>
        <dbReference type="ARBA" id="ARBA00023268"/>
    </source>
</evidence>
<evidence type="ECO:0000256" key="19">
    <source>
        <dbReference type="ARBA" id="ARBA00030029"/>
    </source>
</evidence>
<dbReference type="InterPro" id="IPR012886">
    <property type="entry name" value="Formiminotransferase_N"/>
</dbReference>
<evidence type="ECO:0000256" key="1">
    <source>
        <dbReference type="ARBA" id="ARBA00004114"/>
    </source>
</evidence>
<evidence type="ECO:0000313" key="22">
    <source>
        <dbReference type="EMBL" id="EGC36019.1"/>
    </source>
</evidence>
<keyword evidence="14" id="KW-0206">Cytoskeleton</keyword>
<evidence type="ECO:0000256" key="9">
    <source>
        <dbReference type="ARBA" id="ARBA00022490"/>
    </source>
</evidence>
<sequence length="539" mass="59310">MAVDALVECVPNFSEGRDQSIIDAISKSIRDTPGCTLLDVDPGKSTNRTVYTFVGCPKSIVDGAVNAAKTAFKLIDMTKHHGEHPRMGALDVCPFVPIRNATMEDCVNCAKEFGKRISEEIGVPIFLYEEASTQAYRKQLKQIRSGEYEGLEEKLKDPKWAPDFGPAKFVPSYGASVTGARSFLIAYNVNILGTKEQAHRIALNVREAGRSDNEPGRLKFLKGIGWYVDEYKMAQVSMNLDNYLVTPPHMVFEECSKDARELNLGVAGSEIVGLVPLEAILMAADYYIQKENLFIIDESLKVRLAIERLGLSSCSYFDPKKRIIDYMVQEDLAVTQPLASMTLKGFIEILGSRTPAPGGGSASAVIAAMGAGLGAMTGWMTFGKKKFEALDSVMRELIPPLDKAMRDLIPYIDADTNAFNDYIKAMGLPKGPVRDEAMDKALKQAINVPLSTMKIASRCWEPMIKMAHHGNIASKSDLEVGAKSLETGIWGAYRNVTINLKDCKDPKYVESTTAEANAIIENANQSLKKILEILENRKD</sequence>
<dbReference type="GO" id="GO:0005794">
    <property type="term" value="C:Golgi apparatus"/>
    <property type="evidence" value="ECO:0007669"/>
    <property type="project" value="UniProtKB-SubCell"/>
</dbReference>
<comment type="pathway">
    <text evidence="3">Amino-acid degradation; L-histidine degradation into L-glutamate; L-glutamate from N-formimidoyl-L-glutamate (transferase route): step 1/1.</text>
</comment>
<dbReference type="Gene3D" id="1.20.120.680">
    <property type="entry name" value="Formiminotetrahydrofolate cyclodeaminase monomer, up-and-down helical bundle"/>
    <property type="match status" value="1"/>
</dbReference>